<evidence type="ECO:0000256" key="1">
    <source>
        <dbReference type="SAM" id="Coils"/>
    </source>
</evidence>
<dbReference type="EMBL" id="OR769218">
    <property type="protein sequence ID" value="WQJ54217.1"/>
    <property type="molecule type" value="Genomic_DNA"/>
</dbReference>
<dbReference type="Proteomes" id="UP001346559">
    <property type="component" value="Segment"/>
</dbReference>
<sequence>MQFSLKKYITEKYLTERLQSDTVIHDILNDKGKMFTYYKQPYPGTMYKKALDQFKILNDIISNTFPAYSTEANDSYSYQYESIKTDEQKKALHRKYMQTLELYKDYTSKLFIKPDPQVLSSVILSNADGTFPMHKLDLFNLTDENFKKYTVSDLKKNKDLKQYINKYAIFWFNSEGKILVVSVYGKMTLFAIDNENITFEDGRVWQSFKAHKLTPEIIEDACKKDNLIVNNLTQTLKDGTVLTYPTVGRLSRGGDKRELCGIDFVHNFLDLSIYIYAYRNFKKKLQKVGANPYSKSSKLNKFTGWGNSNDDYFIVYIPESGHKDNDGNVISTKDNGKRKMDDSNLNGYNEFKFDTEKTRQRKLDFKEQQRKIYKWTKDILGKYHPYADGKSSELFAFGRKLESYDYEKLYGTDDYCNEIARANILRYKKLIAQNRSKIGISNFNKELKEILPQLQAFTQTGKVLCNEIKNIYRTDVIKFKSLMMLYGVYSKLLNNMLQQYGNIQIAISSFKDTYANNKEDVYMSTWAKEQKLKRCQEDSDQIKIRIRNIKELCNELSSMEQKINETLNN</sequence>
<keyword evidence="3" id="KW-1185">Reference proteome</keyword>
<proteinExistence type="predicted"/>
<protein>
    <submittedName>
        <fullName evidence="2">Uncharacterized protein</fullName>
    </submittedName>
</protein>
<evidence type="ECO:0000313" key="2">
    <source>
        <dbReference type="EMBL" id="WQJ54217.1"/>
    </source>
</evidence>
<name>A0ABZ0Z4S9_9CAUD</name>
<reference evidence="2 3" key="1">
    <citation type="submission" date="2023-11" db="EMBL/GenBank/DDBJ databases">
        <authorList>
            <person name="Cook R."/>
            <person name="Crisci M."/>
            <person name="Pye H."/>
            <person name="Adriaenssens E."/>
            <person name="Santini J."/>
        </authorList>
    </citation>
    <scope>NUCLEOTIDE SEQUENCE [LARGE SCALE GENOMIC DNA]</scope>
    <source>
        <strain evidence="2">Lak_Megaphage_RVC_AP1_GC26</strain>
    </source>
</reference>
<accession>A0ABZ0Z4S9</accession>
<organism evidence="2 3">
    <name type="scientific">phage Lak_Megaphage_RVC_AP1_GC26</name>
    <dbReference type="NCBI Taxonomy" id="3109224"/>
    <lineage>
        <taxon>Viruses</taxon>
        <taxon>Duplodnaviria</taxon>
        <taxon>Heunggongvirae</taxon>
        <taxon>Uroviricota</taxon>
        <taxon>Caudoviricetes</taxon>
        <taxon>Caudoviricetes code 15 clade</taxon>
    </lineage>
</organism>
<keyword evidence="1" id="KW-0175">Coiled coil</keyword>
<feature type="coiled-coil region" evidence="1">
    <location>
        <begin position="532"/>
        <end position="569"/>
    </location>
</feature>
<evidence type="ECO:0000313" key="3">
    <source>
        <dbReference type="Proteomes" id="UP001346559"/>
    </source>
</evidence>